<name>A0A3L6QPX2_PANMI</name>
<reference evidence="2" key="1">
    <citation type="journal article" date="2019" name="Nat. Commun.">
        <title>The genome of broomcorn millet.</title>
        <authorList>
            <person name="Zou C."/>
            <person name="Miki D."/>
            <person name="Li D."/>
            <person name="Tang Q."/>
            <person name="Xiao L."/>
            <person name="Rajput S."/>
            <person name="Deng P."/>
            <person name="Jia W."/>
            <person name="Huang R."/>
            <person name="Zhang M."/>
            <person name="Sun Y."/>
            <person name="Hu J."/>
            <person name="Fu X."/>
            <person name="Schnable P.S."/>
            <person name="Li F."/>
            <person name="Zhang H."/>
            <person name="Feng B."/>
            <person name="Zhu X."/>
            <person name="Liu R."/>
            <person name="Schnable J.C."/>
            <person name="Zhu J.-K."/>
            <person name="Zhang H."/>
        </authorList>
    </citation>
    <scope>NUCLEOTIDE SEQUENCE [LARGE SCALE GENOMIC DNA]</scope>
</reference>
<organism evidence="1 2">
    <name type="scientific">Panicum miliaceum</name>
    <name type="common">Proso millet</name>
    <name type="synonym">Broomcorn millet</name>
    <dbReference type="NCBI Taxonomy" id="4540"/>
    <lineage>
        <taxon>Eukaryota</taxon>
        <taxon>Viridiplantae</taxon>
        <taxon>Streptophyta</taxon>
        <taxon>Embryophyta</taxon>
        <taxon>Tracheophyta</taxon>
        <taxon>Spermatophyta</taxon>
        <taxon>Magnoliopsida</taxon>
        <taxon>Liliopsida</taxon>
        <taxon>Poales</taxon>
        <taxon>Poaceae</taxon>
        <taxon>PACMAD clade</taxon>
        <taxon>Panicoideae</taxon>
        <taxon>Panicodae</taxon>
        <taxon>Paniceae</taxon>
        <taxon>Panicinae</taxon>
        <taxon>Panicum</taxon>
        <taxon>Panicum sect. Panicum</taxon>
    </lineage>
</organism>
<dbReference type="EMBL" id="PQIB02000011">
    <property type="protein sequence ID" value="RLM85111.1"/>
    <property type="molecule type" value="Genomic_DNA"/>
</dbReference>
<protein>
    <submittedName>
        <fullName evidence="1">Uncharacterized protein</fullName>
    </submittedName>
</protein>
<comment type="caution">
    <text evidence="1">The sequence shown here is derived from an EMBL/GenBank/DDBJ whole genome shotgun (WGS) entry which is preliminary data.</text>
</comment>
<dbReference type="OrthoDB" id="696203at2759"/>
<accession>A0A3L6QPX2</accession>
<evidence type="ECO:0000313" key="2">
    <source>
        <dbReference type="Proteomes" id="UP000275267"/>
    </source>
</evidence>
<evidence type="ECO:0000313" key="1">
    <source>
        <dbReference type="EMBL" id="RLM85111.1"/>
    </source>
</evidence>
<sequence length="237" mass="26671">MKELSLLAGKAASSDGSVAGCTSSSQKRQALLALINDLHKFKVTKKLDHAGPSVQSAQMDLVEAGELKKIVKSHSKYPLSPFELESVIQQQDYLNSDKVRASFIGDHIRYKVENCQMTLTIMDPSFMKSDPIKVSLHHQQVAIDIHRALIDCINHFFIGSNSGLYAVHYARAFDGENIHHDVKEPTDKNRRAWQINFIHVQSNLSEARAEILYWLFIMAGNLGYFPEDLSDKLGIYL</sequence>
<dbReference type="AlphaFoldDB" id="A0A3L6QPX2"/>
<dbReference type="Proteomes" id="UP000275267">
    <property type="component" value="Unassembled WGS sequence"/>
</dbReference>
<gene>
    <name evidence="1" type="ORF">C2845_PM04G23970</name>
</gene>
<proteinExistence type="predicted"/>
<keyword evidence="2" id="KW-1185">Reference proteome</keyword>